<keyword evidence="1" id="KW-0472">Membrane</keyword>
<evidence type="ECO:0000313" key="2">
    <source>
        <dbReference type="EMBL" id="GAA3690309.1"/>
    </source>
</evidence>
<evidence type="ECO:0000256" key="1">
    <source>
        <dbReference type="SAM" id="Phobius"/>
    </source>
</evidence>
<accession>A0ABP7CGU5</accession>
<keyword evidence="3" id="KW-1185">Reference proteome</keyword>
<keyword evidence="1" id="KW-1133">Transmembrane helix</keyword>
<reference evidence="3" key="1">
    <citation type="journal article" date="2019" name="Int. J. Syst. Evol. Microbiol.">
        <title>The Global Catalogue of Microorganisms (GCM) 10K type strain sequencing project: providing services to taxonomists for standard genome sequencing and annotation.</title>
        <authorList>
            <consortium name="The Broad Institute Genomics Platform"/>
            <consortium name="The Broad Institute Genome Sequencing Center for Infectious Disease"/>
            <person name="Wu L."/>
            <person name="Ma J."/>
        </authorList>
    </citation>
    <scope>NUCLEOTIDE SEQUENCE [LARGE SCALE GENOMIC DNA]</scope>
    <source>
        <strain evidence="3">JCM 17125</strain>
    </source>
</reference>
<organism evidence="2 3">
    <name type="scientific">Terrabacter ginsenosidimutans</name>
    <dbReference type="NCBI Taxonomy" id="490575"/>
    <lineage>
        <taxon>Bacteria</taxon>
        <taxon>Bacillati</taxon>
        <taxon>Actinomycetota</taxon>
        <taxon>Actinomycetes</taxon>
        <taxon>Micrococcales</taxon>
        <taxon>Intrasporangiaceae</taxon>
        <taxon>Terrabacter</taxon>
    </lineage>
</organism>
<proteinExistence type="predicted"/>
<evidence type="ECO:0000313" key="3">
    <source>
        <dbReference type="Proteomes" id="UP001501468"/>
    </source>
</evidence>
<dbReference type="EMBL" id="BAABDC010000001">
    <property type="protein sequence ID" value="GAA3690309.1"/>
    <property type="molecule type" value="Genomic_DNA"/>
</dbReference>
<keyword evidence="1" id="KW-0812">Transmembrane</keyword>
<dbReference type="RefSeq" id="WP_344940398.1">
    <property type="nucleotide sequence ID" value="NZ_BAABDC010000001.1"/>
</dbReference>
<comment type="caution">
    <text evidence="2">The sequence shown here is derived from an EMBL/GenBank/DDBJ whole genome shotgun (WGS) entry which is preliminary data.</text>
</comment>
<protein>
    <submittedName>
        <fullName evidence="2">Uncharacterized protein</fullName>
    </submittedName>
</protein>
<feature type="transmembrane region" description="Helical" evidence="1">
    <location>
        <begin position="35"/>
        <end position="57"/>
    </location>
</feature>
<sequence>MSDLRDFARDTERSLDQPRFDVMIAARRRVHRRRAAVTAAAAVAAVLALALAVTGLAQLHQKQIPARPAPPQLLVPDWTAHQIVGHPDAFVVKQLQSRTDPRTVLTVWKRCPTRPQPNHDDCLGREAIAVADGAGHRLVTLAAVTDTSQLPTPGGDGLLREVGDGLWYWAHQDPGPYLVSATMRTPVHLTVLDSPTPHAYGVPGVECANQEGLCTLDLNARTLERLAIPDLPDTRWAIPTAQGCGLWGLVGVGARTRLVIQQRDGGFATADLPHAPLGVAMAEGGPNCEVAYYQSLVPDKSQLVVSVDQGKTWQIRQSPLPQVAGYYEHQPRDRFLIPPRWADLPPTAHPLEPPGALHPL</sequence>
<name>A0ABP7CGU5_9MICO</name>
<gene>
    <name evidence="2" type="ORF">GCM10022399_02530</name>
</gene>
<dbReference type="Proteomes" id="UP001501468">
    <property type="component" value="Unassembled WGS sequence"/>
</dbReference>